<evidence type="ECO:0000256" key="10">
    <source>
        <dbReference type="SAM" id="Phobius"/>
    </source>
</evidence>
<dbReference type="InterPro" id="IPR000276">
    <property type="entry name" value="GPCR_Rhodpsn"/>
</dbReference>
<dbReference type="PROSITE" id="PS50262">
    <property type="entry name" value="G_PROTEIN_RECEP_F1_2"/>
    <property type="match status" value="1"/>
</dbReference>
<evidence type="ECO:0000256" key="9">
    <source>
        <dbReference type="RuleBase" id="RU000688"/>
    </source>
</evidence>
<feature type="transmembrane region" description="Helical" evidence="10">
    <location>
        <begin position="274"/>
        <end position="293"/>
    </location>
</feature>
<dbReference type="PANTHER" id="PTHR24238:SF58">
    <property type="entry name" value="FI22604P1"/>
    <property type="match status" value="1"/>
</dbReference>
<keyword evidence="5 9" id="KW-0297">G-protein coupled receptor</keyword>
<feature type="transmembrane region" description="Helical" evidence="10">
    <location>
        <begin position="105"/>
        <end position="125"/>
    </location>
</feature>
<dbReference type="GO" id="GO:0008188">
    <property type="term" value="F:neuropeptide receptor activity"/>
    <property type="evidence" value="ECO:0007669"/>
    <property type="project" value="TreeGrafter"/>
</dbReference>
<gene>
    <name evidence="12" type="ORF">GWI33_005820</name>
</gene>
<dbReference type="InterPro" id="IPR017452">
    <property type="entry name" value="GPCR_Rhodpsn_7TM"/>
</dbReference>
<reference evidence="12" key="1">
    <citation type="submission" date="2020-08" db="EMBL/GenBank/DDBJ databases">
        <title>Genome sequencing and assembly of the red palm weevil Rhynchophorus ferrugineus.</title>
        <authorList>
            <person name="Dias G.B."/>
            <person name="Bergman C.M."/>
            <person name="Manee M."/>
        </authorList>
    </citation>
    <scope>NUCLEOTIDE SEQUENCE</scope>
    <source>
        <strain evidence="12">AA-2017</strain>
        <tissue evidence="12">Whole larva</tissue>
    </source>
</reference>
<comment type="similarity">
    <text evidence="2 9">Belongs to the G-protein coupled receptor 1 family.</text>
</comment>
<dbReference type="Proteomes" id="UP000625711">
    <property type="component" value="Unassembled WGS sequence"/>
</dbReference>
<evidence type="ECO:0000256" key="6">
    <source>
        <dbReference type="ARBA" id="ARBA00023136"/>
    </source>
</evidence>
<dbReference type="EMBL" id="JAACXV010000291">
    <property type="protein sequence ID" value="KAF7280478.1"/>
    <property type="molecule type" value="Genomic_DNA"/>
</dbReference>
<evidence type="ECO:0000256" key="7">
    <source>
        <dbReference type="ARBA" id="ARBA00023170"/>
    </source>
</evidence>
<evidence type="ECO:0000259" key="11">
    <source>
        <dbReference type="PROSITE" id="PS50262"/>
    </source>
</evidence>
<keyword evidence="6 10" id="KW-0472">Membrane</keyword>
<organism evidence="12 13">
    <name type="scientific">Rhynchophorus ferrugineus</name>
    <name type="common">Red palm weevil</name>
    <name type="synonym">Curculio ferrugineus</name>
    <dbReference type="NCBI Taxonomy" id="354439"/>
    <lineage>
        <taxon>Eukaryota</taxon>
        <taxon>Metazoa</taxon>
        <taxon>Ecdysozoa</taxon>
        <taxon>Arthropoda</taxon>
        <taxon>Hexapoda</taxon>
        <taxon>Insecta</taxon>
        <taxon>Pterygota</taxon>
        <taxon>Neoptera</taxon>
        <taxon>Endopterygota</taxon>
        <taxon>Coleoptera</taxon>
        <taxon>Polyphaga</taxon>
        <taxon>Cucujiformia</taxon>
        <taxon>Curculionidae</taxon>
        <taxon>Dryophthorinae</taxon>
        <taxon>Rhynchophorus</taxon>
    </lineage>
</organism>
<dbReference type="Pfam" id="PF00001">
    <property type="entry name" value="7tm_1"/>
    <property type="match status" value="1"/>
</dbReference>
<comment type="caution">
    <text evidence="12">The sequence shown here is derived from an EMBL/GenBank/DDBJ whole genome shotgun (WGS) entry which is preliminary data.</text>
</comment>
<keyword evidence="3 9" id="KW-0812">Transmembrane</keyword>
<evidence type="ECO:0000313" key="12">
    <source>
        <dbReference type="EMBL" id="KAF7280478.1"/>
    </source>
</evidence>
<dbReference type="GO" id="GO:0005886">
    <property type="term" value="C:plasma membrane"/>
    <property type="evidence" value="ECO:0007669"/>
    <property type="project" value="TreeGrafter"/>
</dbReference>
<evidence type="ECO:0000313" key="13">
    <source>
        <dbReference type="Proteomes" id="UP000625711"/>
    </source>
</evidence>
<feature type="transmembrane region" description="Helical" evidence="10">
    <location>
        <begin position="146"/>
        <end position="169"/>
    </location>
</feature>
<proteinExistence type="inferred from homology"/>
<protein>
    <recommendedName>
        <fullName evidence="11">G-protein coupled receptors family 1 profile domain-containing protein</fullName>
    </recommendedName>
</protein>
<keyword evidence="7 9" id="KW-0675">Receptor</keyword>
<dbReference type="PROSITE" id="PS00237">
    <property type="entry name" value="G_PROTEIN_RECEP_F1_1"/>
    <property type="match status" value="1"/>
</dbReference>
<dbReference type="PANTHER" id="PTHR24238">
    <property type="entry name" value="G-PROTEIN COUPLED RECEPTOR"/>
    <property type="match status" value="1"/>
</dbReference>
<dbReference type="PRINTS" id="PR00237">
    <property type="entry name" value="GPCRRHODOPSN"/>
</dbReference>
<evidence type="ECO:0000256" key="4">
    <source>
        <dbReference type="ARBA" id="ARBA00022989"/>
    </source>
</evidence>
<evidence type="ECO:0000256" key="5">
    <source>
        <dbReference type="ARBA" id="ARBA00023040"/>
    </source>
</evidence>
<evidence type="ECO:0000256" key="3">
    <source>
        <dbReference type="ARBA" id="ARBA00022692"/>
    </source>
</evidence>
<evidence type="ECO:0000256" key="2">
    <source>
        <dbReference type="ARBA" id="ARBA00010663"/>
    </source>
</evidence>
<keyword evidence="13" id="KW-1185">Reference proteome</keyword>
<accession>A0A834IMB0</accession>
<evidence type="ECO:0000256" key="1">
    <source>
        <dbReference type="ARBA" id="ARBA00004141"/>
    </source>
</evidence>
<dbReference type="SUPFAM" id="SSF81321">
    <property type="entry name" value="Family A G protein-coupled receptor-like"/>
    <property type="match status" value="1"/>
</dbReference>
<evidence type="ECO:0000256" key="8">
    <source>
        <dbReference type="ARBA" id="ARBA00023224"/>
    </source>
</evidence>
<dbReference type="AlphaFoldDB" id="A0A834IMB0"/>
<comment type="subcellular location">
    <subcellularLocation>
        <location evidence="1">Membrane</location>
        <topology evidence="1">Multi-pass membrane protein</topology>
    </subcellularLocation>
</comment>
<dbReference type="Gene3D" id="1.20.1070.10">
    <property type="entry name" value="Rhodopsin 7-helix transmembrane proteins"/>
    <property type="match status" value="1"/>
</dbReference>
<dbReference type="OrthoDB" id="5957382at2759"/>
<name>A0A834IMB0_RHYFE</name>
<sequence length="414" mass="47921">MGAGITRIDESERSNVSEEFLAVIQVNRDIHYWYILIISVIAVIGNLLAIRSVLIRKYKYLQKTCMISLAVSDLLSVIVFAMNYLDLLGKALMTWSYGEFLCHAIPVLQVLGNLASSIALVIIALDRYHSVIHALSRKWDPSLWKCLVSTLTLWTICTGISYPMATFYFHVPLRIPSGNVYLCTGSTVTRSGIKVYYIIINILFFFPVISMFFWFYFKIAVMVWRHRKPLSTRLSTRPIETDNNSFSDNSSRYVKNGCKKRNVQVERKLRTFKVVIVLILAFIGCRMPHWLFWMYKILYRSRGNIIWTLTFAFTGLNLLNCALNPFLYTYLNQTLQAWKKISDFVCKICCCCFTNAEFEEFEKGKPVVEEVMGGIQSLPRHKLLTPITVERLKGFSEFPPQAYNFNNRTSTERY</sequence>
<feature type="transmembrane region" description="Helical" evidence="10">
    <location>
        <begin position="305"/>
        <end position="331"/>
    </location>
</feature>
<dbReference type="CDD" id="cd00637">
    <property type="entry name" value="7tm_classA_rhodopsin-like"/>
    <property type="match status" value="1"/>
</dbReference>
<feature type="transmembrane region" description="Helical" evidence="10">
    <location>
        <begin position="32"/>
        <end position="54"/>
    </location>
</feature>
<keyword evidence="4 10" id="KW-1133">Transmembrane helix</keyword>
<feature type="transmembrane region" description="Helical" evidence="10">
    <location>
        <begin position="66"/>
        <end position="85"/>
    </location>
</feature>
<feature type="domain" description="G-protein coupled receptors family 1 profile" evidence="11">
    <location>
        <begin position="45"/>
        <end position="328"/>
    </location>
</feature>
<feature type="transmembrane region" description="Helical" evidence="10">
    <location>
        <begin position="195"/>
        <end position="217"/>
    </location>
</feature>
<keyword evidence="8 9" id="KW-0807">Transducer</keyword>